<name>A0A7C8ND75_ORBOL</name>
<reference evidence="5 6" key="1">
    <citation type="submission" date="2019-06" db="EMBL/GenBank/DDBJ databases">
        <authorList>
            <person name="Palmer J.M."/>
        </authorList>
    </citation>
    <scope>NUCLEOTIDE SEQUENCE [LARGE SCALE GENOMIC DNA]</scope>
    <source>
        <strain evidence="5 6">TWF102</strain>
    </source>
</reference>
<dbReference type="InterPro" id="IPR056884">
    <property type="entry name" value="NPHP3-like_N"/>
</dbReference>
<evidence type="ECO:0000256" key="1">
    <source>
        <dbReference type="ARBA" id="ARBA00022737"/>
    </source>
</evidence>
<keyword evidence="2" id="KW-0040">ANK repeat</keyword>
<dbReference type="InterPro" id="IPR054471">
    <property type="entry name" value="GPIID_WHD"/>
</dbReference>
<dbReference type="SUPFAM" id="SSF48403">
    <property type="entry name" value="Ankyrin repeat"/>
    <property type="match status" value="1"/>
</dbReference>
<gene>
    <name evidence="5" type="ORF">TWF102_003213</name>
</gene>
<dbReference type="InterPro" id="IPR036770">
    <property type="entry name" value="Ankyrin_rpt-contain_sf"/>
</dbReference>
<dbReference type="Gene3D" id="3.40.50.300">
    <property type="entry name" value="P-loop containing nucleotide triphosphate hydrolases"/>
    <property type="match status" value="1"/>
</dbReference>
<dbReference type="PROSITE" id="PS50297">
    <property type="entry name" value="ANK_REP_REGION"/>
    <property type="match status" value="3"/>
</dbReference>
<dbReference type="Pfam" id="PF13857">
    <property type="entry name" value="Ank_5"/>
    <property type="match status" value="1"/>
</dbReference>
<dbReference type="SMART" id="SM00248">
    <property type="entry name" value="ANK"/>
    <property type="match status" value="5"/>
</dbReference>
<dbReference type="PROSITE" id="PS50088">
    <property type="entry name" value="ANK_REPEAT"/>
    <property type="match status" value="3"/>
</dbReference>
<organism evidence="5 6">
    <name type="scientific">Orbilia oligospora</name>
    <name type="common">Nematode-trapping fungus</name>
    <name type="synonym">Arthrobotrys oligospora</name>
    <dbReference type="NCBI Taxonomy" id="2813651"/>
    <lineage>
        <taxon>Eukaryota</taxon>
        <taxon>Fungi</taxon>
        <taxon>Dikarya</taxon>
        <taxon>Ascomycota</taxon>
        <taxon>Pezizomycotina</taxon>
        <taxon>Orbiliomycetes</taxon>
        <taxon>Orbiliales</taxon>
        <taxon>Orbiliaceae</taxon>
        <taxon>Orbilia</taxon>
    </lineage>
</organism>
<dbReference type="PANTHER" id="PTHR10039:SF15">
    <property type="entry name" value="NACHT DOMAIN-CONTAINING PROTEIN"/>
    <property type="match status" value="1"/>
</dbReference>
<feature type="repeat" description="ANK" evidence="2">
    <location>
        <begin position="585"/>
        <end position="617"/>
    </location>
</feature>
<dbReference type="Pfam" id="PF22939">
    <property type="entry name" value="WHD_GPIID"/>
    <property type="match status" value="1"/>
</dbReference>
<evidence type="ECO:0000313" key="5">
    <source>
        <dbReference type="EMBL" id="KAF3078883.1"/>
    </source>
</evidence>
<sequence>MVRHKLDKKEDLEILNWLTPIDYDDQQTDYFNKRQQGTGQWLLDSTEYQSWLRTGKQILFCPGIPGAGKTILTSTVVDDLTARFSDSSKIAIVYIYCNFRRKDEQDAQSLLASILKQLARGRPSLPRIVKELHKHHNTKQRRTRPSIDKLVIALESVSKEYERVFIIVDALDECQLSNYCRQTFLPALFQLHTKCDANIFATSRFIPEITEEFENSTKLEIFAHEEDVRNYLDAQISNSGKQLLINNREEVKTRITTVVSGMDALETLPTGKKAYDHAYEGAMTRIQGQDPDSKGLADEVLSWITCAKRPLTTSELQHALAVKIGQSKLDKDNFPGNTDMVSVCAGLVTIDEESNIIRLVHYTTQEYFERTWERWFCDAETNIAKVCVTYLSHDVFKAGPSPTSEDFKARLRSNALYDYAAKHWGHHASAASAEKWEAKVSTCSQDMTDSGHPSPYNQNQSVSDLALKFLMDDAKTSASGQVLFDNSGWQCYGMHLVAYWGLDRIMIKLLGKICVDAKDSWDQTALFYAVERGNVEVAKLLLENGAQLDLEAKNRQRPLSQAVKGGSAAAVQLLLAKKVKTDYTYEITPLSRASEKGNAEIVKMLLDNGAQPDLSDEYGNTPLSRAVEEDSAAVVQLLLANHTPLSRASEKGNAEIVKMLLDNGAQPDFSDEDGNTPLSRTRNTLIVDLLCKYGPSPGITMPIKYEIESTIERSTKR</sequence>
<feature type="domain" description="Nephrocystin 3-like N-terminal" evidence="4">
    <location>
        <begin position="37"/>
        <end position="204"/>
    </location>
</feature>
<evidence type="ECO:0000256" key="2">
    <source>
        <dbReference type="PROSITE-ProRule" id="PRU00023"/>
    </source>
</evidence>
<dbReference type="AlphaFoldDB" id="A0A7C8ND75"/>
<dbReference type="Proteomes" id="UP000475325">
    <property type="component" value="Unassembled WGS sequence"/>
</dbReference>
<dbReference type="Pfam" id="PF24883">
    <property type="entry name" value="NPHP3_N"/>
    <property type="match status" value="1"/>
</dbReference>
<dbReference type="Pfam" id="PF00023">
    <property type="entry name" value="Ank"/>
    <property type="match status" value="1"/>
</dbReference>
<proteinExistence type="predicted"/>
<dbReference type="InterPro" id="IPR027417">
    <property type="entry name" value="P-loop_NTPase"/>
</dbReference>
<dbReference type="Gene3D" id="1.25.40.20">
    <property type="entry name" value="Ankyrin repeat-containing domain"/>
    <property type="match status" value="1"/>
</dbReference>
<evidence type="ECO:0000259" key="4">
    <source>
        <dbReference type="Pfam" id="PF24883"/>
    </source>
</evidence>
<feature type="repeat" description="ANK" evidence="2">
    <location>
        <begin position="640"/>
        <end position="672"/>
    </location>
</feature>
<dbReference type="InterPro" id="IPR002110">
    <property type="entry name" value="Ankyrin_rpt"/>
</dbReference>
<dbReference type="Pfam" id="PF12796">
    <property type="entry name" value="Ank_2"/>
    <property type="match status" value="1"/>
</dbReference>
<dbReference type="PANTHER" id="PTHR10039">
    <property type="entry name" value="AMELOGENIN"/>
    <property type="match status" value="1"/>
</dbReference>
<keyword evidence="1" id="KW-0677">Repeat</keyword>
<accession>A0A7C8ND75</accession>
<evidence type="ECO:0000313" key="6">
    <source>
        <dbReference type="Proteomes" id="UP000475325"/>
    </source>
</evidence>
<comment type="caution">
    <text evidence="5">The sequence shown here is derived from an EMBL/GenBank/DDBJ whole genome shotgun (WGS) entry which is preliminary data.</text>
</comment>
<protein>
    <submittedName>
        <fullName evidence="5">Uncharacterized protein</fullName>
    </submittedName>
</protein>
<dbReference type="EMBL" id="WIQW01000163">
    <property type="protein sequence ID" value="KAF3078883.1"/>
    <property type="molecule type" value="Genomic_DNA"/>
</dbReference>
<evidence type="ECO:0000259" key="3">
    <source>
        <dbReference type="Pfam" id="PF22939"/>
    </source>
</evidence>
<feature type="domain" description="GPI inositol-deacylase winged helix" evidence="3">
    <location>
        <begin position="293"/>
        <end position="368"/>
    </location>
</feature>
<feature type="repeat" description="ANK" evidence="2">
    <location>
        <begin position="521"/>
        <end position="553"/>
    </location>
</feature>